<dbReference type="GO" id="GO:0005886">
    <property type="term" value="C:plasma membrane"/>
    <property type="evidence" value="ECO:0007669"/>
    <property type="project" value="UniProtKB-SubCell"/>
</dbReference>
<comment type="caution">
    <text evidence="10">The sequence shown here is derived from an EMBL/GenBank/DDBJ whole genome shotgun (WGS) entry which is preliminary data.</text>
</comment>
<evidence type="ECO:0000256" key="4">
    <source>
        <dbReference type="ARBA" id="ARBA00022842"/>
    </source>
</evidence>
<feature type="transmembrane region" description="Helical" evidence="9">
    <location>
        <begin position="239"/>
        <end position="257"/>
    </location>
</feature>
<evidence type="ECO:0000313" key="11">
    <source>
        <dbReference type="Proteomes" id="UP000230484"/>
    </source>
</evidence>
<comment type="subcellular location">
    <subcellularLocation>
        <location evidence="9">Cell membrane</location>
        <topology evidence="9">Multi-pass membrane protein</topology>
    </subcellularLocation>
    <subcellularLocation>
        <location evidence="1">Endomembrane system</location>
        <topology evidence="1">Multi-pass membrane protein</topology>
    </subcellularLocation>
</comment>
<feature type="transmembrane region" description="Helical" evidence="9">
    <location>
        <begin position="295"/>
        <end position="318"/>
    </location>
</feature>
<dbReference type="Pfam" id="PF03030">
    <property type="entry name" value="H_PPase"/>
    <property type="match status" value="1"/>
</dbReference>
<dbReference type="EC" id="7.1.3.1" evidence="9"/>
<feature type="transmembrane region" description="Helical" evidence="9">
    <location>
        <begin position="490"/>
        <end position="509"/>
    </location>
</feature>
<proteinExistence type="inferred from homology"/>
<feature type="transmembrane region" description="Helical" evidence="9">
    <location>
        <begin position="263"/>
        <end position="283"/>
    </location>
</feature>
<dbReference type="PIRSF" id="PIRSF001265">
    <property type="entry name" value="H+-PPase"/>
    <property type="match status" value="1"/>
</dbReference>
<dbReference type="GO" id="GO:0000287">
    <property type="term" value="F:magnesium ion binding"/>
    <property type="evidence" value="ECO:0007669"/>
    <property type="project" value="UniProtKB-UniRule"/>
</dbReference>
<gene>
    <name evidence="9" type="primary">hppA</name>
    <name evidence="10" type="ORF">CO176_01220</name>
</gene>
<evidence type="ECO:0000313" key="10">
    <source>
        <dbReference type="EMBL" id="PJA42867.1"/>
    </source>
</evidence>
<comment type="similarity">
    <text evidence="9">Belongs to the H(+)-translocating pyrophosphatase (TC 3.A.10) family. K(+)-insensitive subfamily.</text>
</comment>
<protein>
    <recommendedName>
        <fullName evidence="9">K(+)-insensitive pyrophosphate-energized proton pump</fullName>
        <ecNumber evidence="9">7.1.3.1</ecNumber>
    </recommendedName>
    <alternativeName>
        <fullName evidence="9">Membrane-bound proton-translocating pyrophosphatase</fullName>
    </alternativeName>
    <alternativeName>
        <fullName evidence="9">Pyrophosphate-energized inorganic pyrophosphatase</fullName>
        <shortName evidence="9">H(+)-PPase</shortName>
    </alternativeName>
</protein>
<evidence type="ECO:0000256" key="7">
    <source>
        <dbReference type="ARBA" id="ARBA00023065"/>
    </source>
</evidence>
<feature type="transmembrane region" description="Helical" evidence="9">
    <location>
        <begin position="6"/>
        <end position="24"/>
    </location>
</feature>
<feature type="transmembrane region" description="Helical" evidence="9">
    <location>
        <begin position="58"/>
        <end position="76"/>
    </location>
</feature>
<dbReference type="GO" id="GO:0009678">
    <property type="term" value="F:diphosphate hydrolysis-driven proton transmembrane transporter activity"/>
    <property type="evidence" value="ECO:0007669"/>
    <property type="project" value="UniProtKB-UniRule"/>
</dbReference>
<organism evidence="10 11">
    <name type="scientific">Candidatus Woesebacteria bacterium CG_4_9_14_3_um_filter_39_10</name>
    <dbReference type="NCBI Taxonomy" id="1975056"/>
    <lineage>
        <taxon>Bacteria</taxon>
        <taxon>Candidatus Woeseibacteriota</taxon>
    </lineage>
</organism>
<dbReference type="InterPro" id="IPR004131">
    <property type="entry name" value="PPase-energised_H-pump"/>
</dbReference>
<evidence type="ECO:0000256" key="2">
    <source>
        <dbReference type="ARBA" id="ARBA00022448"/>
    </source>
</evidence>
<dbReference type="GO" id="GO:0004427">
    <property type="term" value="F:inorganic diphosphate phosphatase activity"/>
    <property type="evidence" value="ECO:0007669"/>
    <property type="project" value="UniProtKB-UniRule"/>
</dbReference>
<keyword evidence="6 9" id="KW-1133">Transmembrane helix</keyword>
<comment type="subunit">
    <text evidence="9">Homodimer.</text>
</comment>
<dbReference type="HAMAP" id="MF_01129">
    <property type="entry name" value="PPase_energized_pump"/>
    <property type="match status" value="1"/>
</dbReference>
<keyword evidence="7 9" id="KW-0406">Ion transport</keyword>
<evidence type="ECO:0000256" key="6">
    <source>
        <dbReference type="ARBA" id="ARBA00022989"/>
    </source>
</evidence>
<keyword evidence="4 9" id="KW-0460">Magnesium</keyword>
<keyword evidence="2 9" id="KW-0813">Transport</keyword>
<evidence type="ECO:0000256" key="8">
    <source>
        <dbReference type="ARBA" id="ARBA00023136"/>
    </source>
</evidence>
<feature type="transmembrane region" description="Helical" evidence="9">
    <location>
        <begin position="656"/>
        <end position="673"/>
    </location>
</feature>
<evidence type="ECO:0000256" key="1">
    <source>
        <dbReference type="ARBA" id="ARBA00004127"/>
    </source>
</evidence>
<comment type="cofactor">
    <cofactor evidence="9">
        <name>Mg(2+)</name>
        <dbReference type="ChEBI" id="CHEBI:18420"/>
    </cofactor>
</comment>
<comment type="caution">
    <text evidence="9">Lacks conserved residue(s) required for the propagation of feature annotation.</text>
</comment>
<dbReference type="Proteomes" id="UP000230484">
    <property type="component" value="Unassembled WGS sequence"/>
</dbReference>
<dbReference type="EMBL" id="PFWW01000024">
    <property type="protein sequence ID" value="PJA42867.1"/>
    <property type="molecule type" value="Genomic_DNA"/>
</dbReference>
<evidence type="ECO:0000256" key="9">
    <source>
        <dbReference type="HAMAP-Rule" id="MF_01129"/>
    </source>
</evidence>
<keyword evidence="9" id="KW-1003">Cell membrane</keyword>
<dbReference type="GO" id="GO:0012505">
    <property type="term" value="C:endomembrane system"/>
    <property type="evidence" value="ECO:0007669"/>
    <property type="project" value="UniProtKB-SubCell"/>
</dbReference>
<accession>A0A2M7X9M0</accession>
<feature type="transmembrane region" description="Helical" evidence="9">
    <location>
        <begin position="562"/>
        <end position="581"/>
    </location>
</feature>
<feature type="transmembrane region" description="Helical" evidence="9">
    <location>
        <begin position="324"/>
        <end position="341"/>
    </location>
</feature>
<keyword evidence="8 9" id="KW-0472">Membrane</keyword>
<keyword evidence="5 9" id="KW-1278">Translocase</keyword>
<feature type="site" description="Determinant of potassium independence" evidence="9">
    <location>
        <position position="457"/>
    </location>
</feature>
<dbReference type="PANTHER" id="PTHR31998">
    <property type="entry name" value="K(+)-INSENSITIVE PYROPHOSPHATE-ENERGIZED PROTON PUMP"/>
    <property type="match status" value="1"/>
</dbReference>
<feature type="transmembrane region" description="Helical" evidence="9">
    <location>
        <begin position="587"/>
        <end position="604"/>
    </location>
</feature>
<feature type="transmembrane region" description="Helical" evidence="9">
    <location>
        <begin position="82"/>
        <end position="103"/>
    </location>
</feature>
<sequence length="674" mass="69946">MDIQLIALFAAPIIALFALGYGIYLTKSVLKDSEGSEKLQQIGRAVREGAMSYLKKQFSVVFPIMAVLAVIIFFTLGKGIAVTFLMGAIFSALIGYFGMWIAVRANVRTANNAIKGLAPALKSSFGAGTVNGMLVVGLGLLGVSIIYMWSYFTFINLGADAVAKNATGVLIGYGFGAALLALFMRVGGGIFTKAADVGADLVGKVEKGIPEDDPRNPATIADNVGDNVGDCAGMAADVFESYALTIVAAMILGGQLFGLKGVVFPLLARSGAILTSILGTFFVKAKSERENPLNPLIRGFIVSAVAAAIIFMALAVFLLHEPRAGYAAVTGIISMLALLFITKYYTGPGEKPVVAIAKASQTGAGTNLISGLSIGMESTFFSVLIIAATIFVGYLFLGFYGISLAGMGMLATTGIIMSLDTFGPISDNAQGMVEMAKLGGKAPKVTGDLDAVGNTTKALTKGFAVGSAAVAASSLFTTYFEATGLTTIDIAVPKVFIGLLLGGALPFLFSSRLIGSVGRAAFQVVEEVRRQFREIKGIMEGKALPDYSKAITIVTIAAQKELVVPAAIVVLMPVIVSLLGAEALGGFLGGVIAVGLMLAFYMCNTGGAWDNAKKYIEDGNMGGKGSDTHKAAVVGDTVGDPLKDTSGPALNPMMKIVQIVALLIAPLVIQFIGR</sequence>
<dbReference type="NCBIfam" id="NF001960">
    <property type="entry name" value="PRK00733.3-5"/>
    <property type="match status" value="1"/>
</dbReference>
<dbReference type="NCBIfam" id="TIGR01104">
    <property type="entry name" value="V_PPase"/>
    <property type="match status" value="1"/>
</dbReference>
<comment type="catalytic activity">
    <reaction evidence="9">
        <text>diphosphate + H2O + H(+)(in) = 2 phosphate + 2 H(+)(out)</text>
        <dbReference type="Rhea" id="RHEA:13973"/>
        <dbReference type="ChEBI" id="CHEBI:15377"/>
        <dbReference type="ChEBI" id="CHEBI:15378"/>
        <dbReference type="ChEBI" id="CHEBI:33019"/>
        <dbReference type="ChEBI" id="CHEBI:43474"/>
        <dbReference type="EC" id="7.1.3.1"/>
    </reaction>
</comment>
<feature type="transmembrane region" description="Helical" evidence="9">
    <location>
        <begin position="380"/>
        <end position="402"/>
    </location>
</feature>
<name>A0A2M7X9M0_9BACT</name>
<evidence type="ECO:0000256" key="3">
    <source>
        <dbReference type="ARBA" id="ARBA00022692"/>
    </source>
</evidence>
<keyword evidence="3 9" id="KW-0812">Transmembrane</keyword>
<evidence type="ECO:0000256" key="5">
    <source>
        <dbReference type="ARBA" id="ARBA00022967"/>
    </source>
</evidence>
<comment type="function">
    <text evidence="9">Proton pump that utilizes the energy of pyrophosphate hydrolysis as the driving force for proton movement across the membrane. Generates a proton motive force.</text>
</comment>
<keyword evidence="9" id="KW-0375">Hydrogen ion transport</keyword>
<dbReference type="AlphaFoldDB" id="A0A2M7X9M0"/>
<reference evidence="11" key="1">
    <citation type="submission" date="2017-09" db="EMBL/GenBank/DDBJ databases">
        <title>Depth-based differentiation of microbial function through sediment-hosted aquifers and enrichment of novel symbionts in the deep terrestrial subsurface.</title>
        <authorList>
            <person name="Probst A.J."/>
            <person name="Ladd B."/>
            <person name="Jarett J.K."/>
            <person name="Geller-Mcgrath D.E."/>
            <person name="Sieber C.M.K."/>
            <person name="Emerson J.B."/>
            <person name="Anantharaman K."/>
            <person name="Thomas B.C."/>
            <person name="Malmstrom R."/>
            <person name="Stieglmeier M."/>
            <person name="Klingl A."/>
            <person name="Woyke T."/>
            <person name="Ryan C.M."/>
            <person name="Banfield J.F."/>
        </authorList>
    </citation>
    <scope>NUCLEOTIDE SEQUENCE [LARGE SCALE GENOMIC DNA]</scope>
</reference>
<feature type="transmembrane region" description="Helical" evidence="9">
    <location>
        <begin position="124"/>
        <end position="149"/>
    </location>
</feature>
<feature type="transmembrane region" description="Helical" evidence="9">
    <location>
        <begin position="161"/>
        <end position="183"/>
    </location>
</feature>